<evidence type="ECO:0000313" key="7">
    <source>
        <dbReference type="EMBL" id="RAK30956.1"/>
    </source>
</evidence>
<dbReference type="GO" id="GO:0016810">
    <property type="term" value="F:hydrolase activity, acting on carbon-nitrogen (but not peptide) bonds"/>
    <property type="evidence" value="ECO:0007669"/>
    <property type="project" value="InterPro"/>
</dbReference>
<dbReference type="PANTHER" id="PTHR34216:SF7">
    <property type="entry name" value="POLY-BETA-1,6-N-ACETYL-D-GLUCOSAMINE N-DEACETYLASE"/>
    <property type="match status" value="1"/>
</dbReference>
<dbReference type="Proteomes" id="UP000249453">
    <property type="component" value="Unassembled WGS sequence"/>
</dbReference>
<comment type="function">
    <text evidence="1">Is involved in generating a small heat-stable compound (Nod), an acylated oligomer of N-acetylglucosamine, that stimulates mitosis in various plant protoplasts.</text>
</comment>
<comment type="caution">
    <text evidence="7">The sequence shown here is derived from an EMBL/GenBank/DDBJ whole genome shotgun (WGS) entry which is preliminary data.</text>
</comment>
<dbReference type="GO" id="GO:0005975">
    <property type="term" value="P:carbohydrate metabolic process"/>
    <property type="evidence" value="ECO:0007669"/>
    <property type="project" value="InterPro"/>
</dbReference>
<organism evidence="7 8">
    <name type="scientific">Falsochrobactrum ovis</name>
    <dbReference type="NCBI Taxonomy" id="1293442"/>
    <lineage>
        <taxon>Bacteria</taxon>
        <taxon>Pseudomonadati</taxon>
        <taxon>Pseudomonadota</taxon>
        <taxon>Alphaproteobacteria</taxon>
        <taxon>Hyphomicrobiales</taxon>
        <taxon>Brucellaceae</taxon>
        <taxon>Falsochrobactrum</taxon>
    </lineage>
</organism>
<gene>
    <name evidence="7" type="ORF">C7374_10392</name>
</gene>
<dbReference type="AlphaFoldDB" id="A0A364JWJ3"/>
<name>A0A364JWJ3_9HYPH</name>
<dbReference type="InterPro" id="IPR051398">
    <property type="entry name" value="Polysacch_Deacetylase"/>
</dbReference>
<dbReference type="InterPro" id="IPR011330">
    <property type="entry name" value="Glyco_hydro/deAcase_b/a-brl"/>
</dbReference>
<proteinExistence type="inferred from homology"/>
<dbReference type="Pfam" id="PF01522">
    <property type="entry name" value="Polysacc_deac_1"/>
    <property type="match status" value="1"/>
</dbReference>
<evidence type="ECO:0000256" key="4">
    <source>
        <dbReference type="ARBA" id="ARBA00022729"/>
    </source>
</evidence>
<evidence type="ECO:0000259" key="6">
    <source>
        <dbReference type="PROSITE" id="PS51677"/>
    </source>
</evidence>
<reference evidence="7 8" key="1">
    <citation type="submission" date="2018-06" db="EMBL/GenBank/DDBJ databases">
        <title>Genomic Encyclopedia of Type Strains, Phase IV (KMG-IV): sequencing the most valuable type-strain genomes for metagenomic binning, comparative biology and taxonomic classification.</title>
        <authorList>
            <person name="Goeker M."/>
        </authorList>
    </citation>
    <scope>NUCLEOTIDE SEQUENCE [LARGE SCALE GENOMIC DNA]</scope>
    <source>
        <strain evidence="7 8">DSM 26720</strain>
    </source>
</reference>
<sequence>MDLTRQKIRYATIRAGLDVIAYSGIADLMAQSTLGSVIFTLHHVRPNEEAKFQPNKILSITPEFLAEALETALQIGLIPVHLHEIPSLLANQGEKRRFVAFTLDDGYRNNMQHAAPVFRRFNVPYTVFPTMGFIERRRTIWWETCGLLLEKQDVLNFDFGQGVERVEAKSHDEKLRAFNRFADFVNLTDEDEAVNRIDQLARHHDIDPLAIVSDLVLDEAELSQFAKDPLVKIGAHSVTHVNLRRISDARLKQEIDDSIKGIEHYCGYRPKSFAYPYGWRSAYGKREEQAILEAGFQVGVTTRPQVLRRSSADNPASFGRISLNGDFQKRRYVKSLIAGLSLKAMK</sequence>
<keyword evidence="4" id="KW-0732">Signal</keyword>
<evidence type="ECO:0000256" key="1">
    <source>
        <dbReference type="ARBA" id="ARBA00003236"/>
    </source>
</evidence>
<comment type="similarity">
    <text evidence="2">Belongs to the polysaccharide deacetylase family.</text>
</comment>
<dbReference type="PROSITE" id="PS51677">
    <property type="entry name" value="NODB"/>
    <property type="match status" value="1"/>
</dbReference>
<evidence type="ECO:0000313" key="8">
    <source>
        <dbReference type="Proteomes" id="UP000249453"/>
    </source>
</evidence>
<feature type="domain" description="NodB homology" evidence="6">
    <location>
        <begin position="97"/>
        <end position="346"/>
    </location>
</feature>
<dbReference type="EMBL" id="QLMK01000003">
    <property type="protein sequence ID" value="RAK30956.1"/>
    <property type="molecule type" value="Genomic_DNA"/>
</dbReference>
<evidence type="ECO:0000256" key="2">
    <source>
        <dbReference type="ARBA" id="ARBA00010973"/>
    </source>
</evidence>
<accession>A0A364JWJ3</accession>
<evidence type="ECO:0000256" key="3">
    <source>
        <dbReference type="ARBA" id="ARBA00020071"/>
    </source>
</evidence>
<dbReference type="Gene3D" id="3.20.20.370">
    <property type="entry name" value="Glycoside hydrolase/deacetylase"/>
    <property type="match status" value="1"/>
</dbReference>
<keyword evidence="8" id="KW-1185">Reference proteome</keyword>
<protein>
    <recommendedName>
        <fullName evidence="3">Chitooligosaccharide deacetylase</fullName>
    </recommendedName>
    <alternativeName>
        <fullName evidence="5">Nodulation protein B</fullName>
    </alternativeName>
</protein>
<evidence type="ECO:0000256" key="5">
    <source>
        <dbReference type="ARBA" id="ARBA00032976"/>
    </source>
</evidence>
<dbReference type="PANTHER" id="PTHR34216">
    <property type="match status" value="1"/>
</dbReference>
<dbReference type="SUPFAM" id="SSF88713">
    <property type="entry name" value="Glycoside hydrolase/deacetylase"/>
    <property type="match status" value="1"/>
</dbReference>
<dbReference type="InterPro" id="IPR002509">
    <property type="entry name" value="NODB_dom"/>
</dbReference>